<dbReference type="Proteomes" id="UP001497457">
    <property type="component" value="Unassembled WGS sequence"/>
</dbReference>
<dbReference type="GO" id="GO:0009535">
    <property type="term" value="C:chloroplast thylakoid membrane"/>
    <property type="evidence" value="ECO:0007669"/>
    <property type="project" value="UniProtKB-SubCell"/>
</dbReference>
<gene>
    <name evidence="5" type="ORF">URODEC1_LOCUS118801</name>
</gene>
<accession>A0ABC9GUV6</accession>
<feature type="transmembrane region" description="Helical" evidence="3">
    <location>
        <begin position="263"/>
        <end position="288"/>
    </location>
</feature>
<organism evidence="5 6">
    <name type="scientific">Urochloa decumbens</name>
    <dbReference type="NCBI Taxonomy" id="240449"/>
    <lineage>
        <taxon>Eukaryota</taxon>
        <taxon>Viridiplantae</taxon>
        <taxon>Streptophyta</taxon>
        <taxon>Embryophyta</taxon>
        <taxon>Tracheophyta</taxon>
        <taxon>Spermatophyta</taxon>
        <taxon>Magnoliopsida</taxon>
        <taxon>Liliopsida</taxon>
        <taxon>Poales</taxon>
        <taxon>Poaceae</taxon>
        <taxon>PACMAD clade</taxon>
        <taxon>Panicoideae</taxon>
        <taxon>Panicodae</taxon>
        <taxon>Paniceae</taxon>
        <taxon>Melinidinae</taxon>
        <taxon>Urochloa</taxon>
    </lineage>
</organism>
<evidence type="ECO:0000313" key="6">
    <source>
        <dbReference type="Proteomes" id="UP001497457"/>
    </source>
</evidence>
<feature type="transmembrane region" description="Helical" evidence="3">
    <location>
        <begin position="117"/>
        <end position="138"/>
    </location>
</feature>
<name>A0ABC9GUV6_9POAL</name>
<evidence type="ECO:0000256" key="3">
    <source>
        <dbReference type="SAM" id="Phobius"/>
    </source>
</evidence>
<dbReference type="Pfam" id="PF00344">
    <property type="entry name" value="SecY"/>
    <property type="match status" value="1"/>
</dbReference>
<evidence type="ECO:0000259" key="4">
    <source>
        <dbReference type="Pfam" id="PF10559"/>
    </source>
</evidence>
<sequence length="444" mass="46098">MARGSVALDVVRPLASLVPAVRRPNRVVPFHRRALYTGASVAVFLVCSHLPLYGVRYAAASGVDPLYYVRSILASNRGTLMELGVGPVVTAGTVLALVIALGEAAASVLLGMYGPVGALNGALVVLQLVSASAVVVFLDDLFDKGYGLCGASAVSLFSAANTCGKVFWHAFSPVTVNAGRGREFEGAVLAVAYHAVARAGRGARALVAAVLRGHLPNMTNLLAARIYSTLATGLVLLAAVYLEGIKMLVPLQSKDTRGRRGTFPVKLLYTSTMPVVLHSAAVTALYLVSQLVHYSRFLGGGVLARLLGVWEEAGHAAVPVGGLAYYVTAPASVFADPLHALVYAALLLASCAFLSQAWVLASGSSARDVAKRLGEQRLVVPGRRDGATYHVLSRCIPTAAALGGLCVGALTIFADMTGVIGTGTGIMLAATTVYNLVNSVEKED</sequence>
<feature type="transmembrane region" description="Helical" evidence="3">
    <location>
        <begin position="88"/>
        <end position="110"/>
    </location>
</feature>
<comment type="caution">
    <text evidence="5">The sequence shown here is derived from an EMBL/GenBank/DDBJ whole genome shotgun (WGS) entry which is preliminary data.</text>
</comment>
<comment type="similarity">
    <text evidence="2">Belongs to the SecY/SEC61-alpha family.</text>
</comment>
<feature type="transmembrane region" description="Helical" evidence="3">
    <location>
        <begin position="391"/>
        <end position="413"/>
    </location>
</feature>
<keyword evidence="6" id="KW-1185">Reference proteome</keyword>
<proteinExistence type="inferred from homology"/>
<dbReference type="Pfam" id="PF10559">
    <property type="entry name" value="Plug_translocon"/>
    <property type="match status" value="1"/>
</dbReference>
<feature type="transmembrane region" description="Helical" evidence="3">
    <location>
        <begin position="34"/>
        <end position="55"/>
    </location>
</feature>
<feature type="transmembrane region" description="Helical" evidence="3">
    <location>
        <begin position="222"/>
        <end position="242"/>
    </location>
</feature>
<dbReference type="AlphaFoldDB" id="A0ABC9GUV6"/>
<keyword evidence="3" id="KW-0472">Membrane</keyword>
<dbReference type="InterPro" id="IPR019561">
    <property type="entry name" value="Translocon_Sec61/SecY_plug_dom"/>
</dbReference>
<dbReference type="InterPro" id="IPR023201">
    <property type="entry name" value="SecY_dom_sf"/>
</dbReference>
<dbReference type="EMBL" id="CAXIPR030000130">
    <property type="protein sequence ID" value="CAM0145016.1"/>
    <property type="molecule type" value="Genomic_DNA"/>
</dbReference>
<feature type="transmembrane region" description="Helical" evidence="3">
    <location>
        <begin position="340"/>
        <end position="361"/>
    </location>
</feature>
<evidence type="ECO:0000256" key="2">
    <source>
        <dbReference type="RuleBase" id="RU004349"/>
    </source>
</evidence>
<dbReference type="InterPro" id="IPR002208">
    <property type="entry name" value="SecY/SEC61-alpha"/>
</dbReference>
<comment type="subcellular location">
    <subcellularLocation>
        <location evidence="1">Plastid</location>
        <location evidence="1">Chloroplast thylakoid membrane</location>
        <topology evidence="1">Multi-pass membrane protein</topology>
    </subcellularLocation>
</comment>
<dbReference type="Gene3D" id="1.10.3370.10">
    <property type="entry name" value="SecY subunit domain"/>
    <property type="match status" value="1"/>
</dbReference>
<keyword evidence="3" id="KW-0812">Transmembrane</keyword>
<feature type="transmembrane region" description="Helical" evidence="3">
    <location>
        <begin position="419"/>
        <end position="437"/>
    </location>
</feature>
<protein>
    <recommendedName>
        <fullName evidence="4">Translocon Sec61/SecY plug domain-containing protein</fullName>
    </recommendedName>
</protein>
<reference evidence="5 6" key="1">
    <citation type="submission" date="2024-10" db="EMBL/GenBank/DDBJ databases">
        <authorList>
            <person name="Ryan C."/>
        </authorList>
    </citation>
    <scope>NUCLEOTIDE SEQUENCE [LARGE SCALE GENOMIC DNA]</scope>
</reference>
<evidence type="ECO:0000256" key="1">
    <source>
        <dbReference type="ARBA" id="ARBA00004454"/>
    </source>
</evidence>
<keyword evidence="3" id="KW-1133">Transmembrane helix</keyword>
<evidence type="ECO:0000313" key="5">
    <source>
        <dbReference type="EMBL" id="CAM0145016.1"/>
    </source>
</evidence>
<feature type="domain" description="Translocon Sec61/SecY plug" evidence="4">
    <location>
        <begin position="43"/>
        <end position="78"/>
    </location>
</feature>
<dbReference type="PIRSF" id="PIRSF004557">
    <property type="entry name" value="SecY"/>
    <property type="match status" value="1"/>
</dbReference>
<dbReference type="PANTHER" id="PTHR10906">
    <property type="entry name" value="SECY/SEC61-ALPHA FAMILY MEMBER"/>
    <property type="match status" value="1"/>
</dbReference>
<dbReference type="SUPFAM" id="SSF103491">
    <property type="entry name" value="Preprotein translocase SecY subunit"/>
    <property type="match status" value="1"/>
</dbReference>